<name>A0A9D5BN45_PEA</name>
<dbReference type="AlphaFoldDB" id="A0A9D5BN45"/>
<feature type="transmembrane region" description="Helical" evidence="3">
    <location>
        <begin position="14"/>
        <end position="34"/>
    </location>
</feature>
<accession>A0A9D5BN45</accession>
<dbReference type="PANTHER" id="PTHR35992">
    <property type="entry name" value="CYTOMATRIX PROTEIN-LIKE PROTEIN"/>
    <property type="match status" value="1"/>
</dbReference>
<evidence type="ECO:0000256" key="2">
    <source>
        <dbReference type="SAM" id="MobiDB-lite"/>
    </source>
</evidence>
<feature type="compositionally biased region" description="Basic residues" evidence="2">
    <location>
        <begin position="404"/>
        <end position="413"/>
    </location>
</feature>
<dbReference type="EMBL" id="JAMSHJ010000001">
    <property type="protein sequence ID" value="KAI5446723.1"/>
    <property type="molecule type" value="Genomic_DNA"/>
</dbReference>
<protein>
    <submittedName>
        <fullName evidence="4">Uncharacterized protein</fullName>
    </submittedName>
</protein>
<evidence type="ECO:0000256" key="1">
    <source>
        <dbReference type="SAM" id="Coils"/>
    </source>
</evidence>
<dbReference type="Proteomes" id="UP001058974">
    <property type="component" value="Chromosome 1"/>
</dbReference>
<sequence>ICTRRSKTRLFSKLSLFRFLTVAVSSVLLNFHIFRSSLLHLGMLNPNKPEPSNADFLERRNWGNIFNLLVQMVKNQQNQLQAFANQQKFLEGRLQLQNQRWASDVKQYKNQISQMKSLLIFEEKKRVLEAAKADLIMGYKERDASVLKWMLDSTEDDLEDFKTGFDILSLKATSSSGKNLSPEETKDKHDKLAAEQNSELLALLEEKKFVWNQFNKMEADYSNKLRSKQDEVIKANEKINILVSRMEELQSENSKKDSRISELESKVADIDVETNSKKDSRISELENKVADMDAETNRLNKEISGLSAELESLRKLKNNEVKPFSNRCTAGSSDSGAIESNRSRRKITFDKESSTPVGPASTSTNFSERERRRLKRKESPVIPTSETPKLFSSSFKDFSSGNRSHVRRRVDRN</sequence>
<organism evidence="4 5">
    <name type="scientific">Pisum sativum</name>
    <name type="common">Garden pea</name>
    <name type="synonym">Lathyrus oleraceus</name>
    <dbReference type="NCBI Taxonomy" id="3888"/>
    <lineage>
        <taxon>Eukaryota</taxon>
        <taxon>Viridiplantae</taxon>
        <taxon>Streptophyta</taxon>
        <taxon>Embryophyta</taxon>
        <taxon>Tracheophyta</taxon>
        <taxon>Spermatophyta</taxon>
        <taxon>Magnoliopsida</taxon>
        <taxon>eudicotyledons</taxon>
        <taxon>Gunneridae</taxon>
        <taxon>Pentapetalae</taxon>
        <taxon>rosids</taxon>
        <taxon>fabids</taxon>
        <taxon>Fabales</taxon>
        <taxon>Fabaceae</taxon>
        <taxon>Papilionoideae</taxon>
        <taxon>50 kb inversion clade</taxon>
        <taxon>NPAAA clade</taxon>
        <taxon>Hologalegina</taxon>
        <taxon>IRL clade</taxon>
        <taxon>Fabeae</taxon>
        <taxon>Lathyrus</taxon>
    </lineage>
</organism>
<feature type="compositionally biased region" description="Low complexity" evidence="2">
    <location>
        <begin position="391"/>
        <end position="400"/>
    </location>
</feature>
<dbReference type="Gramene" id="Psat01G0453400-T1">
    <property type="protein sequence ID" value="KAI5446723.1"/>
    <property type="gene ID" value="KIW84_014534"/>
</dbReference>
<proteinExistence type="predicted"/>
<evidence type="ECO:0000256" key="3">
    <source>
        <dbReference type="SAM" id="Phobius"/>
    </source>
</evidence>
<feature type="non-terminal residue" evidence="4">
    <location>
        <position position="1"/>
    </location>
</feature>
<gene>
    <name evidence="4" type="ORF">KIW84_014534</name>
</gene>
<feature type="coiled-coil region" evidence="1">
    <location>
        <begin position="232"/>
        <end position="316"/>
    </location>
</feature>
<keyword evidence="3" id="KW-1133">Transmembrane helix</keyword>
<reference evidence="4 5" key="1">
    <citation type="journal article" date="2022" name="Nat. Genet.">
        <title>Improved pea reference genome and pan-genome highlight genomic features and evolutionary characteristics.</title>
        <authorList>
            <person name="Yang T."/>
            <person name="Liu R."/>
            <person name="Luo Y."/>
            <person name="Hu S."/>
            <person name="Wang D."/>
            <person name="Wang C."/>
            <person name="Pandey M.K."/>
            <person name="Ge S."/>
            <person name="Xu Q."/>
            <person name="Li N."/>
            <person name="Li G."/>
            <person name="Huang Y."/>
            <person name="Saxena R.K."/>
            <person name="Ji Y."/>
            <person name="Li M."/>
            <person name="Yan X."/>
            <person name="He Y."/>
            <person name="Liu Y."/>
            <person name="Wang X."/>
            <person name="Xiang C."/>
            <person name="Varshney R.K."/>
            <person name="Ding H."/>
            <person name="Gao S."/>
            <person name="Zong X."/>
        </authorList>
    </citation>
    <scope>NUCLEOTIDE SEQUENCE [LARGE SCALE GENOMIC DNA]</scope>
    <source>
        <strain evidence="4 5">cv. Zhongwan 6</strain>
    </source>
</reference>
<keyword evidence="1" id="KW-0175">Coiled coil</keyword>
<keyword evidence="5" id="KW-1185">Reference proteome</keyword>
<feature type="coiled-coil region" evidence="1">
    <location>
        <begin position="73"/>
        <end position="125"/>
    </location>
</feature>
<dbReference type="PANTHER" id="PTHR35992:SF1">
    <property type="entry name" value="CYTOMATRIX PROTEIN-LIKE PROTEIN"/>
    <property type="match status" value="1"/>
</dbReference>
<feature type="region of interest" description="Disordered" evidence="2">
    <location>
        <begin position="323"/>
        <end position="413"/>
    </location>
</feature>
<feature type="compositionally biased region" description="Polar residues" evidence="2">
    <location>
        <begin position="326"/>
        <end position="340"/>
    </location>
</feature>
<dbReference type="Gene3D" id="1.20.5.340">
    <property type="match status" value="1"/>
</dbReference>
<feature type="compositionally biased region" description="Polar residues" evidence="2">
    <location>
        <begin position="354"/>
        <end position="366"/>
    </location>
</feature>
<keyword evidence="3" id="KW-0472">Membrane</keyword>
<keyword evidence="3" id="KW-0812">Transmembrane</keyword>
<evidence type="ECO:0000313" key="4">
    <source>
        <dbReference type="EMBL" id="KAI5446723.1"/>
    </source>
</evidence>
<evidence type="ECO:0000313" key="5">
    <source>
        <dbReference type="Proteomes" id="UP001058974"/>
    </source>
</evidence>
<comment type="caution">
    <text evidence="4">The sequence shown here is derived from an EMBL/GenBank/DDBJ whole genome shotgun (WGS) entry which is preliminary data.</text>
</comment>